<evidence type="ECO:0000313" key="2">
    <source>
        <dbReference type="EMBL" id="BCE70528.1"/>
    </source>
</evidence>
<accession>A0A810B2G7</accession>
<dbReference type="EMBL" id="AP023097">
    <property type="protein sequence ID" value="BCE70528.1"/>
    <property type="molecule type" value="Genomic_DNA"/>
</dbReference>
<feature type="region of interest" description="Disordered" evidence="1">
    <location>
        <begin position="41"/>
        <end position="76"/>
    </location>
</feature>
<protein>
    <submittedName>
        <fullName evidence="2">Uncharacterized protein</fullName>
    </submittedName>
</protein>
<name>A0A810B2G7_9BRAD</name>
<sequence length="102" mass="10306">MKSPRVGVTGTLWEIHATLCDHDHAGDWAILNGSISISHNAQTGSTTTGGGGFPAGSNGAATINPSQGTSTFSGSSVGSGTAFAILQPTLILNKLLRISKRA</sequence>
<reference evidence="2" key="1">
    <citation type="submission" date="2020-05" db="EMBL/GenBank/DDBJ databases">
        <title>Complete genome sequence of Bradyrhizobium diazoefficiens XF8 isolated from soybean nodule.</title>
        <authorList>
            <person name="Noda R."/>
            <person name="Kakizaki K."/>
            <person name="Minamisawa K."/>
        </authorList>
    </citation>
    <scope>NUCLEOTIDE SEQUENCE</scope>
    <source>
        <strain evidence="2">XF8</strain>
    </source>
</reference>
<proteinExistence type="predicted"/>
<evidence type="ECO:0000256" key="1">
    <source>
        <dbReference type="SAM" id="MobiDB-lite"/>
    </source>
</evidence>
<gene>
    <name evidence="2" type="ORF">XF8B_06390</name>
</gene>
<organism evidence="2">
    <name type="scientific">Bradyrhizobium diazoefficiens</name>
    <dbReference type="NCBI Taxonomy" id="1355477"/>
    <lineage>
        <taxon>Bacteria</taxon>
        <taxon>Pseudomonadati</taxon>
        <taxon>Pseudomonadota</taxon>
        <taxon>Alphaproteobacteria</taxon>
        <taxon>Hyphomicrobiales</taxon>
        <taxon>Nitrobacteraceae</taxon>
        <taxon>Bradyrhizobium</taxon>
    </lineage>
</organism>
<feature type="compositionally biased region" description="Low complexity" evidence="1">
    <location>
        <begin position="55"/>
        <end position="76"/>
    </location>
</feature>
<dbReference type="AlphaFoldDB" id="A0A810B2G7"/>